<dbReference type="Pfam" id="PF00474">
    <property type="entry name" value="SSF"/>
    <property type="match status" value="1"/>
</dbReference>
<comment type="subcellular location">
    <subcellularLocation>
        <location evidence="1">Cell membrane</location>
        <topology evidence="1">Multi-pass membrane protein</topology>
    </subcellularLocation>
</comment>
<dbReference type="OrthoDB" id="9810181at2"/>
<feature type="transmembrane region" description="Helical" evidence="12">
    <location>
        <begin position="183"/>
        <end position="203"/>
    </location>
</feature>
<keyword evidence="7" id="KW-0915">Sodium</keyword>
<feature type="transmembrane region" description="Helical" evidence="12">
    <location>
        <begin position="321"/>
        <end position="347"/>
    </location>
</feature>
<feature type="transmembrane region" description="Helical" evidence="12">
    <location>
        <begin position="152"/>
        <end position="171"/>
    </location>
</feature>
<evidence type="ECO:0000256" key="3">
    <source>
        <dbReference type="ARBA" id="ARBA00022448"/>
    </source>
</evidence>
<evidence type="ECO:0000313" key="14">
    <source>
        <dbReference type="Proteomes" id="UP000317648"/>
    </source>
</evidence>
<dbReference type="AlphaFoldDB" id="A0A518E2H2"/>
<dbReference type="InterPro" id="IPR038377">
    <property type="entry name" value="Na/Glc_symporter_sf"/>
</dbReference>
<keyword evidence="8" id="KW-0406">Ion transport</keyword>
<dbReference type="InterPro" id="IPR001734">
    <property type="entry name" value="Na/solute_symporter"/>
</dbReference>
<dbReference type="Proteomes" id="UP000317648">
    <property type="component" value="Chromosome"/>
</dbReference>
<dbReference type="PROSITE" id="PS50283">
    <property type="entry name" value="NA_SOLUT_SYMP_3"/>
    <property type="match status" value="1"/>
</dbReference>
<keyword evidence="14" id="KW-1185">Reference proteome</keyword>
<dbReference type="GO" id="GO:0005886">
    <property type="term" value="C:plasma membrane"/>
    <property type="evidence" value="ECO:0007669"/>
    <property type="project" value="UniProtKB-SubCell"/>
</dbReference>
<keyword evidence="5 12" id="KW-0812">Transmembrane</keyword>
<evidence type="ECO:0000256" key="12">
    <source>
        <dbReference type="SAM" id="Phobius"/>
    </source>
</evidence>
<organism evidence="13 14">
    <name type="scientific">Lignipirellula cremea</name>
    <dbReference type="NCBI Taxonomy" id="2528010"/>
    <lineage>
        <taxon>Bacteria</taxon>
        <taxon>Pseudomonadati</taxon>
        <taxon>Planctomycetota</taxon>
        <taxon>Planctomycetia</taxon>
        <taxon>Pirellulales</taxon>
        <taxon>Pirellulaceae</taxon>
        <taxon>Lignipirellula</taxon>
    </lineage>
</organism>
<evidence type="ECO:0000256" key="9">
    <source>
        <dbReference type="ARBA" id="ARBA00023136"/>
    </source>
</evidence>
<feature type="transmembrane region" description="Helical" evidence="12">
    <location>
        <begin position="44"/>
        <end position="61"/>
    </location>
</feature>
<dbReference type="InterPro" id="IPR051163">
    <property type="entry name" value="Sodium:Solute_Symporter_SSF"/>
</dbReference>
<feature type="transmembrane region" description="Helical" evidence="12">
    <location>
        <begin position="458"/>
        <end position="479"/>
    </location>
</feature>
<comment type="similarity">
    <text evidence="2 11">Belongs to the sodium:solute symporter (SSF) (TC 2.A.21) family.</text>
</comment>
<dbReference type="GO" id="GO:0015293">
    <property type="term" value="F:symporter activity"/>
    <property type="evidence" value="ECO:0007669"/>
    <property type="project" value="TreeGrafter"/>
</dbReference>
<keyword evidence="10" id="KW-0739">Sodium transport</keyword>
<dbReference type="NCBIfam" id="TIGR00813">
    <property type="entry name" value="sss"/>
    <property type="match status" value="1"/>
</dbReference>
<proteinExistence type="inferred from homology"/>
<reference evidence="13 14" key="1">
    <citation type="submission" date="2019-02" db="EMBL/GenBank/DDBJ databases">
        <title>Deep-cultivation of Planctomycetes and their phenomic and genomic characterization uncovers novel biology.</title>
        <authorList>
            <person name="Wiegand S."/>
            <person name="Jogler M."/>
            <person name="Boedeker C."/>
            <person name="Pinto D."/>
            <person name="Vollmers J."/>
            <person name="Rivas-Marin E."/>
            <person name="Kohn T."/>
            <person name="Peeters S.H."/>
            <person name="Heuer A."/>
            <person name="Rast P."/>
            <person name="Oberbeckmann S."/>
            <person name="Bunk B."/>
            <person name="Jeske O."/>
            <person name="Meyerdierks A."/>
            <person name="Storesund J.E."/>
            <person name="Kallscheuer N."/>
            <person name="Luecker S."/>
            <person name="Lage O.M."/>
            <person name="Pohl T."/>
            <person name="Merkel B.J."/>
            <person name="Hornburger P."/>
            <person name="Mueller R.-W."/>
            <person name="Bruemmer F."/>
            <person name="Labrenz M."/>
            <person name="Spormann A.M."/>
            <person name="Op den Camp H."/>
            <person name="Overmann J."/>
            <person name="Amann R."/>
            <person name="Jetten M.S.M."/>
            <person name="Mascher T."/>
            <person name="Medema M.H."/>
            <person name="Devos D.P."/>
            <person name="Kaster A.-K."/>
            <person name="Ovreas L."/>
            <person name="Rohde M."/>
            <person name="Galperin M.Y."/>
            <person name="Jogler C."/>
        </authorList>
    </citation>
    <scope>NUCLEOTIDE SEQUENCE [LARGE SCALE GENOMIC DNA]</scope>
    <source>
        <strain evidence="13 14">Pla85_3_4</strain>
    </source>
</reference>
<accession>A0A518E2H2</accession>
<dbReference type="GO" id="GO:0006814">
    <property type="term" value="P:sodium ion transport"/>
    <property type="evidence" value="ECO:0007669"/>
    <property type="project" value="UniProtKB-KW"/>
</dbReference>
<evidence type="ECO:0000256" key="1">
    <source>
        <dbReference type="ARBA" id="ARBA00004651"/>
    </source>
</evidence>
<dbReference type="KEGG" id="lcre:Pla8534_61530"/>
<evidence type="ECO:0000256" key="11">
    <source>
        <dbReference type="RuleBase" id="RU362091"/>
    </source>
</evidence>
<feature type="transmembrane region" description="Helical" evidence="12">
    <location>
        <begin position="276"/>
        <end position="301"/>
    </location>
</feature>
<dbReference type="PANTHER" id="PTHR42985:SF40">
    <property type="entry name" value="LD47995P-RELATED"/>
    <property type="match status" value="1"/>
</dbReference>
<keyword evidence="3" id="KW-0813">Transport</keyword>
<keyword evidence="9 12" id="KW-0472">Membrane</keyword>
<keyword evidence="6 12" id="KW-1133">Transmembrane helix</keyword>
<name>A0A518E2H2_9BACT</name>
<feature type="transmembrane region" description="Helical" evidence="12">
    <location>
        <begin position="73"/>
        <end position="99"/>
    </location>
</feature>
<sequence length="489" mass="52910">MLLDTLICVVYLAVVFGIGLWCSRGQHNNEDYFVGGRRMHWMPIGLSIFAGTFSALSFVGLPKEAAYDDNYQIYVAIMFIPLVVTPIVCWLFLPLYFRLKVTSCYEYLGLRFHPGVQKLASLLYGMYTILWMGNMLVAVGKILQEVMQLNDWQLAGMLIGVGLFATLYTSIGGVKAVVWTDALQAFALGLGMLFVLYCAMGKIDGGVDQWWQVAQEHNKFQLMRLPTSWSDLVGSANIYSVCAFGFFVYLAGHAVQFTAVQRYVSMPSIQAARKSLIVNGLMVSSVCLLFFMVGTTLFVYYQQTGGSDYASLAAEGKGDQLLPRFIVTVIPQFGMAGLLLAGLFAAAMSSIDSGINSLTATVVCDWLAGRHPSLRTSRLLCFGFGLATIVAALALQAAGGDVFHVLMQIAGTFLGVLLGLFLLGMLVRRANTPGALAGMATGLLCVAAAGPLGVSEQWYGAISCLPTLLAGWLVSYAFAPPTARQMQAN</sequence>
<dbReference type="Gene3D" id="1.20.1730.10">
    <property type="entry name" value="Sodium/glucose cotransporter"/>
    <property type="match status" value="1"/>
</dbReference>
<feature type="transmembrane region" description="Helical" evidence="12">
    <location>
        <begin position="405"/>
        <end position="427"/>
    </location>
</feature>
<feature type="transmembrane region" description="Helical" evidence="12">
    <location>
        <begin position="119"/>
        <end position="140"/>
    </location>
</feature>
<gene>
    <name evidence="13" type="primary">sglT_8</name>
    <name evidence="13" type="ORF">Pla8534_61530</name>
</gene>
<dbReference type="EMBL" id="CP036433">
    <property type="protein sequence ID" value="QDU98291.1"/>
    <property type="molecule type" value="Genomic_DNA"/>
</dbReference>
<evidence type="ECO:0000313" key="13">
    <source>
        <dbReference type="EMBL" id="QDU98291.1"/>
    </source>
</evidence>
<evidence type="ECO:0000256" key="2">
    <source>
        <dbReference type="ARBA" id="ARBA00006434"/>
    </source>
</evidence>
<evidence type="ECO:0000256" key="4">
    <source>
        <dbReference type="ARBA" id="ARBA00022475"/>
    </source>
</evidence>
<dbReference type="RefSeq" id="WP_145057433.1">
    <property type="nucleotide sequence ID" value="NZ_CP036433.1"/>
</dbReference>
<evidence type="ECO:0000256" key="8">
    <source>
        <dbReference type="ARBA" id="ARBA00023065"/>
    </source>
</evidence>
<evidence type="ECO:0000256" key="6">
    <source>
        <dbReference type="ARBA" id="ARBA00022989"/>
    </source>
</evidence>
<keyword evidence="4" id="KW-1003">Cell membrane</keyword>
<feature type="transmembrane region" description="Helical" evidence="12">
    <location>
        <begin position="379"/>
        <end position="399"/>
    </location>
</feature>
<feature type="transmembrane region" description="Helical" evidence="12">
    <location>
        <begin position="434"/>
        <end position="452"/>
    </location>
</feature>
<evidence type="ECO:0000256" key="5">
    <source>
        <dbReference type="ARBA" id="ARBA00022692"/>
    </source>
</evidence>
<feature type="transmembrane region" description="Helical" evidence="12">
    <location>
        <begin position="236"/>
        <end position="255"/>
    </location>
</feature>
<feature type="transmembrane region" description="Helical" evidence="12">
    <location>
        <begin position="6"/>
        <end position="23"/>
    </location>
</feature>
<evidence type="ECO:0000256" key="7">
    <source>
        <dbReference type="ARBA" id="ARBA00023053"/>
    </source>
</evidence>
<evidence type="ECO:0000256" key="10">
    <source>
        <dbReference type="ARBA" id="ARBA00023201"/>
    </source>
</evidence>
<dbReference type="PANTHER" id="PTHR42985">
    <property type="entry name" value="SODIUM-COUPLED MONOCARBOXYLATE TRANSPORTER"/>
    <property type="match status" value="1"/>
</dbReference>
<protein>
    <submittedName>
        <fullName evidence="13">Sodium/glucose cotransporter</fullName>
    </submittedName>
</protein>